<protein>
    <submittedName>
        <fullName evidence="1">Uncharacterized protein</fullName>
    </submittedName>
</protein>
<name>A0A0F8CJP4_9EURY</name>
<gene>
    <name evidence="1" type="ORF">FK85_30875</name>
</gene>
<sequence>MRTGLRRLDRLDNAERLAGGDLVVDVREFDEHHVAEFVLREVGDADPNGVAAGRRPLVRFQVPSVVGYFEAHWSGVSAVRLWDRRARALPEWDSSRRPVRSGIRGRNAVRDTCTSPF</sequence>
<proteinExistence type="predicted"/>
<organism evidence="1 2">
    <name type="scientific">Halorubrum saccharovorum</name>
    <dbReference type="NCBI Taxonomy" id="2248"/>
    <lineage>
        <taxon>Archaea</taxon>
        <taxon>Methanobacteriati</taxon>
        <taxon>Methanobacteriota</taxon>
        <taxon>Stenosarchaea group</taxon>
        <taxon>Halobacteria</taxon>
        <taxon>Halobacteriales</taxon>
        <taxon>Haloferacaceae</taxon>
        <taxon>Halorubrum</taxon>
    </lineage>
</organism>
<evidence type="ECO:0000313" key="1">
    <source>
        <dbReference type="EMBL" id="KKF39147.1"/>
    </source>
</evidence>
<evidence type="ECO:0000313" key="2">
    <source>
        <dbReference type="Proteomes" id="UP000053331"/>
    </source>
</evidence>
<keyword evidence="2" id="KW-1185">Reference proteome</keyword>
<reference evidence="1 2" key="1">
    <citation type="journal article" date="2015" name="Genome Announc.">
        <title>Draft genome sequence of a Halorubrum H3 strain isolated from the burlinskoye salt lake (Altai Krai, Russia).</title>
        <authorList>
            <person name="Rozanov A.S."/>
            <person name="Bryanskaya A.V."/>
            <person name="Malup T.K."/>
            <person name="Kotenko A.V."/>
            <person name="Peltek S.E."/>
        </authorList>
    </citation>
    <scope>NUCLEOTIDE SEQUENCE [LARGE SCALE GENOMIC DNA]</scope>
    <source>
        <strain evidence="1 2">H3</strain>
    </source>
</reference>
<dbReference type="EMBL" id="JNFH02000102">
    <property type="protein sequence ID" value="KKF39147.1"/>
    <property type="molecule type" value="Genomic_DNA"/>
</dbReference>
<dbReference type="Proteomes" id="UP000053331">
    <property type="component" value="Unassembled WGS sequence"/>
</dbReference>
<dbReference type="AlphaFoldDB" id="A0A0F8CJP4"/>
<accession>A0A0F8CJP4</accession>
<comment type="caution">
    <text evidence="1">The sequence shown here is derived from an EMBL/GenBank/DDBJ whole genome shotgun (WGS) entry which is preliminary data.</text>
</comment>